<dbReference type="PROSITE" id="PS52016">
    <property type="entry name" value="TONB_DEPENDENT_REC_3"/>
    <property type="match status" value="1"/>
</dbReference>
<reference evidence="12" key="1">
    <citation type="submission" date="2019-08" db="EMBL/GenBank/DDBJ databases">
        <authorList>
            <person name="Kucharzyk K."/>
            <person name="Murdoch R.W."/>
            <person name="Higgins S."/>
            <person name="Loffler F."/>
        </authorList>
    </citation>
    <scope>NUCLEOTIDE SEQUENCE</scope>
</reference>
<comment type="subcellular location">
    <subcellularLocation>
        <location evidence="1">Cell outer membrane</location>
        <topology evidence="1">Multi-pass membrane protein</topology>
    </subcellularLocation>
</comment>
<dbReference type="GO" id="GO:0009279">
    <property type="term" value="C:cell outer membrane"/>
    <property type="evidence" value="ECO:0007669"/>
    <property type="project" value="UniProtKB-SubCell"/>
</dbReference>
<organism evidence="12">
    <name type="scientific">bioreactor metagenome</name>
    <dbReference type="NCBI Taxonomy" id="1076179"/>
    <lineage>
        <taxon>unclassified sequences</taxon>
        <taxon>metagenomes</taxon>
        <taxon>ecological metagenomes</taxon>
    </lineage>
</organism>
<evidence type="ECO:0000313" key="12">
    <source>
        <dbReference type="EMBL" id="MPL81371.1"/>
    </source>
</evidence>
<comment type="caution">
    <text evidence="12">The sequence shown here is derived from an EMBL/GenBank/DDBJ whole genome shotgun (WGS) entry which is preliminary data.</text>
</comment>
<keyword evidence="9" id="KW-0998">Cell outer membrane</keyword>
<evidence type="ECO:0000256" key="9">
    <source>
        <dbReference type="ARBA" id="ARBA00023237"/>
    </source>
</evidence>
<dbReference type="InterPro" id="IPR012910">
    <property type="entry name" value="Plug_dom"/>
</dbReference>
<dbReference type="PANTHER" id="PTHR32552">
    <property type="entry name" value="FERRICHROME IRON RECEPTOR-RELATED"/>
    <property type="match status" value="1"/>
</dbReference>
<evidence type="ECO:0000259" key="11">
    <source>
        <dbReference type="Pfam" id="PF07715"/>
    </source>
</evidence>
<keyword evidence="5" id="KW-0408">Iron</keyword>
<dbReference type="Pfam" id="PF00593">
    <property type="entry name" value="TonB_dep_Rec_b-barrel"/>
    <property type="match status" value="1"/>
</dbReference>
<dbReference type="SUPFAM" id="SSF56935">
    <property type="entry name" value="Porins"/>
    <property type="match status" value="1"/>
</dbReference>
<proteinExistence type="predicted"/>
<evidence type="ECO:0000259" key="10">
    <source>
        <dbReference type="Pfam" id="PF00593"/>
    </source>
</evidence>
<keyword evidence="6" id="KW-0406">Ion transport</keyword>
<sequence>MLVRDIMKKTFKFISILREVFVYRFLLGLTSAACLTFTILLSNAAIAADPAQDNGINPAQSSMPPSEASSPTSVDPFKLPDVVVTSQKAEQRLIEVPVSIEYYSGTDLQDSQIRGTMDLTTHTPNVFARVPEGHEAYATINIRGIVSGNADFFSPTVGMFTDGMNINGGLEPLFYDVESVEILRGPQGTLYGGNTLGGAIVVNSNKPKLNKWGGNASYALESYNTHITNGMLNIPLFDKAALRVAGVYRHTDGAFYNEVKEKPGIKGDQLALRGQLLLEPSDRFKINLNLNGYTKNSDFSMYETLAKFDSDPWKTNQGELGNLEVNSFGQILNMEYLGDYLGFTSITGHRTFSSKEKNDVDFSADYLLTDHFRLKNEQWTQELRMHSLEKSSRFQWLAGLYGAYEQQETKDNMVAHEDYITMLAGFPGLGEVNQLNKTTVDAYNAAAFAQGTYAITDKLFATAGLRYDHVTKYLDAVGDNTGENAAMLGFQGREKLTGKEAYSALLPKFALEYRFTPNFNVYGSVTAGYKPGGFQTTNAYLADKSYGSEYTWNYELGTKGSFLDNKLDINASVFYIQMRDQQLYTLTSSHGAIISNAGQSHSTGFEVSMRARPLHGLELFGSYGLLKTEVDDAGGSPATFNGADAPYAPAYQAVVGGQYTLDCGLFARLENSFIGPYYLDSQNTTRQDPFSLMDAKIGYETENYSVYVYGKNLLNTEYYTLAFDNSSAIPWQHMVGTMGNPRTFGVMLKAEF</sequence>
<evidence type="ECO:0000256" key="8">
    <source>
        <dbReference type="ARBA" id="ARBA00023136"/>
    </source>
</evidence>
<feature type="domain" description="TonB-dependent receptor plug" evidence="11">
    <location>
        <begin position="93"/>
        <end position="199"/>
    </location>
</feature>
<dbReference type="InterPro" id="IPR039426">
    <property type="entry name" value="TonB-dep_rcpt-like"/>
</dbReference>
<evidence type="ECO:0000256" key="2">
    <source>
        <dbReference type="ARBA" id="ARBA00022448"/>
    </source>
</evidence>
<dbReference type="Gene3D" id="2.40.170.20">
    <property type="entry name" value="TonB-dependent receptor, beta-barrel domain"/>
    <property type="match status" value="1"/>
</dbReference>
<accession>A0A644UR46</accession>
<evidence type="ECO:0000256" key="4">
    <source>
        <dbReference type="ARBA" id="ARBA00022692"/>
    </source>
</evidence>
<dbReference type="GO" id="GO:0006826">
    <property type="term" value="P:iron ion transport"/>
    <property type="evidence" value="ECO:0007669"/>
    <property type="project" value="UniProtKB-KW"/>
</dbReference>
<protein>
    <submittedName>
        <fullName evidence="12">Pesticin receptor</fullName>
    </submittedName>
</protein>
<keyword evidence="7" id="KW-0798">TonB box</keyword>
<evidence type="ECO:0000256" key="3">
    <source>
        <dbReference type="ARBA" id="ARBA00022496"/>
    </source>
</evidence>
<name>A0A644UR46_9ZZZZ</name>
<evidence type="ECO:0000256" key="1">
    <source>
        <dbReference type="ARBA" id="ARBA00004571"/>
    </source>
</evidence>
<dbReference type="Pfam" id="PF07715">
    <property type="entry name" value="Plug"/>
    <property type="match status" value="1"/>
</dbReference>
<keyword evidence="12" id="KW-0675">Receptor</keyword>
<dbReference type="InterPro" id="IPR036942">
    <property type="entry name" value="Beta-barrel_TonB_sf"/>
</dbReference>
<keyword evidence="3" id="KW-0410">Iron transport</keyword>
<dbReference type="PANTHER" id="PTHR32552:SF81">
    <property type="entry name" value="TONB-DEPENDENT OUTER MEMBRANE RECEPTOR"/>
    <property type="match status" value="1"/>
</dbReference>
<keyword evidence="8" id="KW-0472">Membrane</keyword>
<dbReference type="InterPro" id="IPR000531">
    <property type="entry name" value="Beta-barrel_TonB"/>
</dbReference>
<evidence type="ECO:0000256" key="5">
    <source>
        <dbReference type="ARBA" id="ARBA00023004"/>
    </source>
</evidence>
<dbReference type="AlphaFoldDB" id="A0A644UR46"/>
<feature type="domain" description="TonB-dependent receptor-like beta-barrel" evidence="10">
    <location>
        <begin position="281"/>
        <end position="713"/>
    </location>
</feature>
<evidence type="ECO:0000256" key="7">
    <source>
        <dbReference type="ARBA" id="ARBA00023077"/>
    </source>
</evidence>
<dbReference type="EMBL" id="VSSQ01000149">
    <property type="protein sequence ID" value="MPL81371.1"/>
    <property type="molecule type" value="Genomic_DNA"/>
</dbReference>
<evidence type="ECO:0000256" key="6">
    <source>
        <dbReference type="ARBA" id="ARBA00023065"/>
    </source>
</evidence>
<gene>
    <name evidence="12" type="primary">fyuA_3</name>
    <name evidence="12" type="ORF">SDC9_27288</name>
</gene>
<keyword evidence="2" id="KW-0813">Transport</keyword>
<keyword evidence="4" id="KW-0812">Transmembrane</keyword>